<reference evidence="2" key="1">
    <citation type="submission" date="2025-08" db="UniProtKB">
        <authorList>
            <consortium name="Ensembl"/>
        </authorList>
    </citation>
    <scope>IDENTIFICATION</scope>
</reference>
<organism evidence="2 3">
    <name type="scientific">Cercocebus atys</name>
    <name type="common">Sooty mangabey</name>
    <name type="synonym">Cercocebus torquatus atys</name>
    <dbReference type="NCBI Taxonomy" id="9531"/>
    <lineage>
        <taxon>Eukaryota</taxon>
        <taxon>Metazoa</taxon>
        <taxon>Chordata</taxon>
        <taxon>Craniata</taxon>
        <taxon>Vertebrata</taxon>
        <taxon>Euteleostomi</taxon>
        <taxon>Mammalia</taxon>
        <taxon>Eutheria</taxon>
        <taxon>Euarchontoglires</taxon>
        <taxon>Primates</taxon>
        <taxon>Haplorrhini</taxon>
        <taxon>Catarrhini</taxon>
        <taxon>Cercopithecidae</taxon>
        <taxon>Cercopithecinae</taxon>
        <taxon>Cercocebus</taxon>
    </lineage>
</organism>
<name>A0A2K5L210_CERAT</name>
<reference evidence="2" key="2">
    <citation type="submission" date="2025-09" db="UniProtKB">
        <authorList>
            <consortium name="Ensembl"/>
        </authorList>
    </citation>
    <scope>IDENTIFICATION</scope>
</reference>
<sequence length="108" mass="11620">MGRMWFVLAESQSCAGGKQLYTAGNCSSNGRGWVLPHHPSALDLCPPSEPSEVLGEPSTTASLRNLETPGPRSPWGMKGAVSPDPGIRLAPHKSLPYWMELCGNRSLF</sequence>
<proteinExistence type="predicted"/>
<keyword evidence="3" id="KW-1185">Reference proteome</keyword>
<accession>A0A2K5L210</accession>
<dbReference type="AlphaFoldDB" id="A0A2K5L210"/>
<feature type="region of interest" description="Disordered" evidence="1">
    <location>
        <begin position="48"/>
        <end position="80"/>
    </location>
</feature>
<dbReference type="Bgee" id="ENSCATG00000021237">
    <property type="expression patterns" value="Expressed in lung and 3 other cell types or tissues"/>
</dbReference>
<protein>
    <submittedName>
        <fullName evidence="2">Uncharacterized protein</fullName>
    </submittedName>
</protein>
<dbReference type="Proteomes" id="UP000233060">
    <property type="component" value="Unassembled WGS sequence"/>
</dbReference>
<evidence type="ECO:0000313" key="3">
    <source>
        <dbReference type="Proteomes" id="UP000233060"/>
    </source>
</evidence>
<evidence type="ECO:0000313" key="2">
    <source>
        <dbReference type="Ensembl" id="ENSCATP00000006974.1"/>
    </source>
</evidence>
<evidence type="ECO:0000256" key="1">
    <source>
        <dbReference type="SAM" id="MobiDB-lite"/>
    </source>
</evidence>
<dbReference type="OMA" id="GWVLPHH"/>
<dbReference type="GeneTree" id="ENSGT00910000147539"/>
<dbReference type="Ensembl" id="ENSCATT00000024527.1">
    <property type="protein sequence ID" value="ENSCATP00000006974.1"/>
    <property type="gene ID" value="ENSCATG00000021237.1"/>
</dbReference>